<evidence type="ECO:0000313" key="3">
    <source>
        <dbReference type="Proteomes" id="UP000541185"/>
    </source>
</evidence>
<sequence length="217" mass="22721">MNEFADASSEAGLGHPLQGAEVGGALTLLVDELAHGVVVSSAEGRVLHANQAARHELSRRDVLAVHQGHLQAHDPKQSRLLLQALAKGGTGLRSMIALRNPSGWSLSVAVVPLRAESSAQGAMLGLFLSRSAVCDSLMLCFFARTHGLTNSEEQVLAILCQGFSAPEVAAQLHVAVSTVRSHVRSMCAKTHSNGVRALVGLVAVLPPLGSSLHHPVH</sequence>
<dbReference type="PROSITE" id="PS00622">
    <property type="entry name" value="HTH_LUXR_1"/>
    <property type="match status" value="1"/>
</dbReference>
<feature type="domain" description="HTH luxR-type" evidence="1">
    <location>
        <begin position="162"/>
        <end position="189"/>
    </location>
</feature>
<dbReference type="Gene3D" id="1.10.10.10">
    <property type="entry name" value="Winged helix-like DNA-binding domain superfamily/Winged helix DNA-binding domain"/>
    <property type="match status" value="1"/>
</dbReference>
<dbReference type="RefSeq" id="WP_169421250.1">
    <property type="nucleotide sequence ID" value="NZ_JABBFX010000003.1"/>
</dbReference>
<dbReference type="Pfam" id="PF00196">
    <property type="entry name" value="GerE"/>
    <property type="match status" value="1"/>
</dbReference>
<dbReference type="InterPro" id="IPR000792">
    <property type="entry name" value="Tscrpt_reg_LuxR_C"/>
</dbReference>
<comment type="caution">
    <text evidence="2">The sequence shown here is derived from an EMBL/GenBank/DDBJ whole genome shotgun (WGS) entry which is preliminary data.</text>
</comment>
<dbReference type="GO" id="GO:0003677">
    <property type="term" value="F:DNA binding"/>
    <property type="evidence" value="ECO:0007669"/>
    <property type="project" value="InterPro"/>
</dbReference>
<protein>
    <submittedName>
        <fullName evidence="2">PAS and helix-turn-helix domain-containing protein</fullName>
    </submittedName>
</protein>
<accession>A0A848HGZ5</accession>
<reference evidence="2 3" key="1">
    <citation type="submission" date="2020-04" db="EMBL/GenBank/DDBJ databases">
        <title>Ramlibacter sp. G-1-2-2 isolated from soil.</title>
        <authorList>
            <person name="Dahal R.H."/>
        </authorList>
    </citation>
    <scope>NUCLEOTIDE SEQUENCE [LARGE SCALE GENOMIC DNA]</scope>
    <source>
        <strain evidence="2 3">G-1-2-2</strain>
    </source>
</reference>
<dbReference type="InterPro" id="IPR016032">
    <property type="entry name" value="Sig_transdc_resp-reg_C-effctor"/>
</dbReference>
<gene>
    <name evidence="2" type="ORF">HHL11_24555</name>
</gene>
<evidence type="ECO:0000313" key="2">
    <source>
        <dbReference type="EMBL" id="NML46938.1"/>
    </source>
</evidence>
<dbReference type="SMART" id="SM00421">
    <property type="entry name" value="HTH_LUXR"/>
    <property type="match status" value="1"/>
</dbReference>
<dbReference type="Proteomes" id="UP000541185">
    <property type="component" value="Unassembled WGS sequence"/>
</dbReference>
<dbReference type="PRINTS" id="PR00038">
    <property type="entry name" value="HTHLUXR"/>
</dbReference>
<keyword evidence="3" id="KW-1185">Reference proteome</keyword>
<name>A0A848HGZ5_9BURK</name>
<evidence type="ECO:0000259" key="1">
    <source>
        <dbReference type="PROSITE" id="PS00622"/>
    </source>
</evidence>
<dbReference type="GO" id="GO:0006355">
    <property type="term" value="P:regulation of DNA-templated transcription"/>
    <property type="evidence" value="ECO:0007669"/>
    <property type="project" value="InterPro"/>
</dbReference>
<organism evidence="2 3">
    <name type="scientific">Ramlibacter agri</name>
    <dbReference type="NCBI Taxonomy" id="2728837"/>
    <lineage>
        <taxon>Bacteria</taxon>
        <taxon>Pseudomonadati</taxon>
        <taxon>Pseudomonadota</taxon>
        <taxon>Betaproteobacteria</taxon>
        <taxon>Burkholderiales</taxon>
        <taxon>Comamonadaceae</taxon>
        <taxon>Ramlibacter</taxon>
    </lineage>
</organism>
<dbReference type="EMBL" id="JABBFX010000003">
    <property type="protein sequence ID" value="NML46938.1"/>
    <property type="molecule type" value="Genomic_DNA"/>
</dbReference>
<dbReference type="InterPro" id="IPR036388">
    <property type="entry name" value="WH-like_DNA-bd_sf"/>
</dbReference>
<dbReference type="AlphaFoldDB" id="A0A848HGZ5"/>
<dbReference type="SUPFAM" id="SSF46894">
    <property type="entry name" value="C-terminal effector domain of the bipartite response regulators"/>
    <property type="match status" value="1"/>
</dbReference>
<proteinExistence type="predicted"/>